<gene>
    <name evidence="3" type="ORF">EYC98_14495</name>
</gene>
<comment type="caution">
    <text evidence="3">The sequence shown here is derived from an EMBL/GenBank/DDBJ whole genome shotgun (WGS) entry which is preliminary data.</text>
</comment>
<dbReference type="InterPro" id="IPR025877">
    <property type="entry name" value="MobA-like_NTP_Trfase"/>
</dbReference>
<evidence type="ECO:0000313" key="3">
    <source>
        <dbReference type="EMBL" id="MCX2982067.1"/>
    </source>
</evidence>
<dbReference type="CDD" id="cd04182">
    <property type="entry name" value="GT_2_like_f"/>
    <property type="match status" value="1"/>
</dbReference>
<reference evidence="3" key="1">
    <citation type="submission" date="2019-02" db="EMBL/GenBank/DDBJ databases">
        <authorList>
            <person name="Li S.-H."/>
        </authorList>
    </citation>
    <scope>NUCLEOTIDE SEQUENCE</scope>
    <source>
        <strain evidence="3">IMCC14734</strain>
    </source>
</reference>
<name>A0ABT3TL51_9GAMM</name>
<feature type="domain" description="MobA-like NTP transferase" evidence="2">
    <location>
        <begin position="6"/>
        <end position="161"/>
    </location>
</feature>
<keyword evidence="4" id="KW-1185">Reference proteome</keyword>
<dbReference type="EMBL" id="SHNN01000003">
    <property type="protein sequence ID" value="MCX2982067.1"/>
    <property type="molecule type" value="Genomic_DNA"/>
</dbReference>
<evidence type="ECO:0000259" key="2">
    <source>
        <dbReference type="Pfam" id="PF12804"/>
    </source>
</evidence>
<accession>A0ABT3TL51</accession>
<dbReference type="PANTHER" id="PTHR43777">
    <property type="entry name" value="MOLYBDENUM COFACTOR CYTIDYLYLTRANSFERASE"/>
    <property type="match status" value="1"/>
</dbReference>
<dbReference type="PANTHER" id="PTHR43777:SF1">
    <property type="entry name" value="MOLYBDENUM COFACTOR CYTIDYLYLTRANSFERASE"/>
    <property type="match status" value="1"/>
</dbReference>
<dbReference type="Proteomes" id="UP001143362">
    <property type="component" value="Unassembled WGS sequence"/>
</dbReference>
<protein>
    <submittedName>
        <fullName evidence="3">Nucleotidyltransferase family protein</fullName>
    </submittedName>
</protein>
<keyword evidence="1" id="KW-0460">Magnesium</keyword>
<evidence type="ECO:0000256" key="1">
    <source>
        <dbReference type="ARBA" id="ARBA00022842"/>
    </source>
</evidence>
<dbReference type="SUPFAM" id="SSF53448">
    <property type="entry name" value="Nucleotide-diphospho-sugar transferases"/>
    <property type="match status" value="1"/>
</dbReference>
<proteinExistence type="predicted"/>
<sequence>MSRGAALILAAGAGSRFGSLKQLAPLQGKPLLQHAVDAATAVLPDHVYCVLGNGATEIESAVNGARFIAHEQWASGMGSSLAAGVDALAEQYDWLLVMLGDQPAVTAQHLQDLINELPGFDCVCSRYGNIRGVPAIFTRGWYQKLTGLRGDRGAQALLRDNRDLREIELAAALWDVDTPADLTRHQDGKRS</sequence>
<organism evidence="3 4">
    <name type="scientific">Candidatus Litorirhabdus singularis</name>
    <dbReference type="NCBI Taxonomy" id="2518993"/>
    <lineage>
        <taxon>Bacteria</taxon>
        <taxon>Pseudomonadati</taxon>
        <taxon>Pseudomonadota</taxon>
        <taxon>Gammaproteobacteria</taxon>
        <taxon>Cellvibrionales</taxon>
        <taxon>Halieaceae</taxon>
        <taxon>Candidatus Litorirhabdus</taxon>
    </lineage>
</organism>
<dbReference type="RefSeq" id="WP_279246098.1">
    <property type="nucleotide sequence ID" value="NZ_SHNN01000003.1"/>
</dbReference>
<dbReference type="InterPro" id="IPR029044">
    <property type="entry name" value="Nucleotide-diphossugar_trans"/>
</dbReference>
<evidence type="ECO:0000313" key="4">
    <source>
        <dbReference type="Proteomes" id="UP001143362"/>
    </source>
</evidence>
<dbReference type="Gene3D" id="3.90.550.10">
    <property type="entry name" value="Spore Coat Polysaccharide Biosynthesis Protein SpsA, Chain A"/>
    <property type="match status" value="1"/>
</dbReference>
<dbReference type="Pfam" id="PF12804">
    <property type="entry name" value="NTP_transf_3"/>
    <property type="match status" value="1"/>
</dbReference>